<evidence type="ECO:0000313" key="2">
    <source>
        <dbReference type="Proteomes" id="UP001557484"/>
    </source>
</evidence>
<name>A0ABV3U075_9GAMM</name>
<dbReference type="Proteomes" id="UP001557484">
    <property type="component" value="Unassembled WGS sequence"/>
</dbReference>
<comment type="caution">
    <text evidence="1">The sequence shown here is derived from an EMBL/GenBank/DDBJ whole genome shotgun (WGS) entry which is preliminary data.</text>
</comment>
<dbReference type="InterPro" id="IPR011990">
    <property type="entry name" value="TPR-like_helical_dom_sf"/>
</dbReference>
<dbReference type="RefSeq" id="WP_368376938.1">
    <property type="nucleotide sequence ID" value="NZ_JBFRYB010000001.1"/>
</dbReference>
<accession>A0ABV3U075</accession>
<organism evidence="1 2">
    <name type="scientific">Zhongshania arctica</name>
    <dbReference type="NCBI Taxonomy" id="3238302"/>
    <lineage>
        <taxon>Bacteria</taxon>
        <taxon>Pseudomonadati</taxon>
        <taxon>Pseudomonadota</taxon>
        <taxon>Gammaproteobacteria</taxon>
        <taxon>Cellvibrionales</taxon>
        <taxon>Spongiibacteraceae</taxon>
        <taxon>Zhongshania</taxon>
    </lineage>
</organism>
<dbReference type="InterPro" id="IPR019734">
    <property type="entry name" value="TPR_rpt"/>
</dbReference>
<proteinExistence type="predicted"/>
<dbReference type="Gene3D" id="1.25.40.10">
    <property type="entry name" value="Tetratricopeptide repeat domain"/>
    <property type="match status" value="4"/>
</dbReference>
<reference evidence="1 2" key="1">
    <citation type="journal article" date="2011" name="Int. J. Syst. Evol. Microbiol.">
        <title>Zhongshania antarctica gen. nov., sp. nov. and Zhongshania guokunii sp. nov., gammaproteobacteria respectively isolated from coastal attached (fast) ice and surface seawater of the Antarctic.</title>
        <authorList>
            <person name="Li H.J."/>
            <person name="Zhang X.Y."/>
            <person name="Chen C.X."/>
            <person name="Zhang Y.J."/>
            <person name="Gao Z.M."/>
            <person name="Yu Y."/>
            <person name="Chen X.L."/>
            <person name="Chen B."/>
            <person name="Zhang Y.Z."/>
        </authorList>
    </citation>
    <scope>NUCLEOTIDE SEQUENCE [LARGE SCALE GENOMIC DNA]</scope>
    <source>
        <strain evidence="1 2">R06B22</strain>
    </source>
</reference>
<gene>
    <name evidence="1" type="ORF">AB4875_15375</name>
</gene>
<sequence>MIFDNRFNKLLENSPFYSMKILLLLIFCVSWQAQASVDGDRQTIGELLDRNAQNPDRLILSAAPKQEISNIEQTIDEARLAAIEHYERVISINAAPAIKAEAMRRAADLRVEFVDAQLAESDDVVSKENELRRELQAASQLYSRLLKEYPDYRAADLVLYQLARAYDLSDHDDRAIDSLRRLALEYPQSKRLRESSFRAAEMLYLRKRYGEAVVEYRRITEGDSAKEYWWLAQYKLAWTYYQLDEYSDSVTTFSKILDELNIDTEISSLDEILVFAPENKAELVRDAVRGMSKAFSKYAAIDGINNYFAHADDSEQYQYYYPVIYRTLAAIFAGEKRYTDAASVYESFASLHPAHALAQSFSELAIDSYLDGGFKDLAVAGQEQYLLSYGPETPVWQDETTPDSHRLRIRSYMNDIATFRHAQAQQLAEDGAAGAKQHFSKVADRYLAIITAFPEDQEIQSLLGHYADSLYEAERFNEAALQYGKLAYQYKDSLSAGDSALAQVKSYRQWYESLKRERASEQSISEAHAQVFDAISLLASRFPDHPQRSFVLLAAAEDYYELRRFDAVIEICLPLFEDGKWTDEELHTKALGLLADSYFLSSDFSNSETFYTALVPRLGDEDRELKTVAQSRLAISVYRQAELARTEGKARLAAVLFQRSASLSADRSLVAEATYNAAGQLFEVSDWAQSAQVLERFTTEFIEHSMIIDADKMLATAYQKSARPGRAAKVYERLAGRTAASADLRRTAQLTAGNLYISAGLRRDGERVLKVYLHSYPLPLEDAQKTRLLLAELYPINSESQFIWLRALIVADEVAGGDNESSQLMAADASFKLAMADVRTANSISLSLPIDKSLPRRRAAMEKAIGSLAKSASFGFSDITTSANYELGELYRHFASALLESEVPKKLDGDVLEQYMILLEEQAYPFEEKAIAEYESNMALVKQGVWTSGVRNSLMALAKLAPAKYGKQPQLEKVYDSLF</sequence>
<dbReference type="Pfam" id="PF13174">
    <property type="entry name" value="TPR_6"/>
    <property type="match status" value="2"/>
</dbReference>
<dbReference type="EMBL" id="JBFRYB010000001">
    <property type="protein sequence ID" value="MEX1666875.1"/>
    <property type="molecule type" value="Genomic_DNA"/>
</dbReference>
<protein>
    <submittedName>
        <fullName evidence="1">Tetratricopeptide repeat protein</fullName>
    </submittedName>
</protein>
<dbReference type="SUPFAM" id="SSF48452">
    <property type="entry name" value="TPR-like"/>
    <property type="match status" value="2"/>
</dbReference>
<keyword evidence="2" id="KW-1185">Reference proteome</keyword>
<evidence type="ECO:0000313" key="1">
    <source>
        <dbReference type="EMBL" id="MEX1666875.1"/>
    </source>
</evidence>